<reference evidence="2" key="1">
    <citation type="submission" date="2014-09" db="EMBL/GenBank/DDBJ databases">
        <authorList>
            <person name="Magalhaes I.L.F."/>
            <person name="Oliveira U."/>
            <person name="Santos F.R."/>
            <person name="Vidigal T.H.D.A."/>
            <person name="Brescovit A.D."/>
            <person name="Santos A.J."/>
        </authorList>
    </citation>
    <scope>NUCLEOTIDE SEQUENCE</scope>
    <source>
        <tissue evidence="2">Shoot tissue taken approximately 20 cm above the soil surface</tissue>
    </source>
</reference>
<accession>A0A0A9H6J9</accession>
<feature type="region of interest" description="Disordered" evidence="1">
    <location>
        <begin position="1"/>
        <end position="28"/>
    </location>
</feature>
<protein>
    <submittedName>
        <fullName evidence="2">Uncharacterized protein</fullName>
    </submittedName>
</protein>
<organism evidence="2">
    <name type="scientific">Arundo donax</name>
    <name type="common">Giant reed</name>
    <name type="synonym">Donax arundinaceus</name>
    <dbReference type="NCBI Taxonomy" id="35708"/>
    <lineage>
        <taxon>Eukaryota</taxon>
        <taxon>Viridiplantae</taxon>
        <taxon>Streptophyta</taxon>
        <taxon>Embryophyta</taxon>
        <taxon>Tracheophyta</taxon>
        <taxon>Spermatophyta</taxon>
        <taxon>Magnoliopsida</taxon>
        <taxon>Liliopsida</taxon>
        <taxon>Poales</taxon>
        <taxon>Poaceae</taxon>
        <taxon>PACMAD clade</taxon>
        <taxon>Arundinoideae</taxon>
        <taxon>Arundineae</taxon>
        <taxon>Arundo</taxon>
    </lineage>
</organism>
<reference evidence="2" key="2">
    <citation type="journal article" date="2015" name="Data Brief">
        <title>Shoot transcriptome of the giant reed, Arundo donax.</title>
        <authorList>
            <person name="Barrero R.A."/>
            <person name="Guerrero F.D."/>
            <person name="Moolhuijzen P."/>
            <person name="Goolsby J.A."/>
            <person name="Tidwell J."/>
            <person name="Bellgard S.E."/>
            <person name="Bellgard M.I."/>
        </authorList>
    </citation>
    <scope>NUCLEOTIDE SEQUENCE</scope>
    <source>
        <tissue evidence="2">Shoot tissue taken approximately 20 cm above the soil surface</tissue>
    </source>
</reference>
<sequence>MAAATGSKVGGSREWHAGASTLPCASTR</sequence>
<dbReference type="AlphaFoldDB" id="A0A0A9H6J9"/>
<dbReference type="EMBL" id="GBRH01165061">
    <property type="protein sequence ID" value="JAE32835.1"/>
    <property type="molecule type" value="Transcribed_RNA"/>
</dbReference>
<name>A0A0A9H6J9_ARUDO</name>
<evidence type="ECO:0000313" key="2">
    <source>
        <dbReference type="EMBL" id="JAE32835.1"/>
    </source>
</evidence>
<evidence type="ECO:0000256" key="1">
    <source>
        <dbReference type="SAM" id="MobiDB-lite"/>
    </source>
</evidence>
<proteinExistence type="predicted"/>